<dbReference type="SUPFAM" id="SSF55874">
    <property type="entry name" value="ATPase domain of HSP90 chaperone/DNA topoisomerase II/histidine kinase"/>
    <property type="match status" value="1"/>
</dbReference>
<evidence type="ECO:0000256" key="8">
    <source>
        <dbReference type="SAM" id="Coils"/>
    </source>
</evidence>
<dbReference type="EMBL" id="WKRA01000009">
    <property type="protein sequence ID" value="MSD15909.1"/>
    <property type="molecule type" value="Genomic_DNA"/>
</dbReference>
<evidence type="ECO:0000313" key="12">
    <source>
        <dbReference type="Proteomes" id="UP000431304"/>
    </source>
</evidence>
<keyword evidence="5" id="KW-0808">Transferase</keyword>
<dbReference type="Proteomes" id="UP000431304">
    <property type="component" value="Unassembled WGS sequence"/>
</dbReference>
<comment type="catalytic activity">
    <reaction evidence="1">
        <text>ATP + protein L-histidine = ADP + protein N-phospho-L-histidine.</text>
        <dbReference type="EC" id="2.7.13.3"/>
    </reaction>
</comment>
<dbReference type="CDD" id="cd00075">
    <property type="entry name" value="HATPase"/>
    <property type="match status" value="1"/>
</dbReference>
<dbReference type="RefSeq" id="WP_154314556.1">
    <property type="nucleotide sequence ID" value="NZ_CAXUGT010000026.1"/>
</dbReference>
<dbReference type="InterPro" id="IPR003661">
    <property type="entry name" value="HisK_dim/P_dom"/>
</dbReference>
<keyword evidence="4" id="KW-0597">Phosphoprotein</keyword>
<feature type="domain" description="Histidine kinase" evidence="10">
    <location>
        <begin position="206"/>
        <end position="419"/>
    </location>
</feature>
<dbReference type="Gene3D" id="1.10.287.130">
    <property type="match status" value="1"/>
</dbReference>
<name>A0A844E035_EUBRA</name>
<keyword evidence="6 11" id="KW-0418">Kinase</keyword>
<evidence type="ECO:0000256" key="7">
    <source>
        <dbReference type="ARBA" id="ARBA00023012"/>
    </source>
</evidence>
<feature type="transmembrane region" description="Helical" evidence="9">
    <location>
        <begin position="112"/>
        <end position="132"/>
    </location>
</feature>
<dbReference type="PROSITE" id="PS50109">
    <property type="entry name" value="HIS_KIN"/>
    <property type="match status" value="1"/>
</dbReference>
<dbReference type="PANTHER" id="PTHR45453">
    <property type="entry name" value="PHOSPHATE REGULON SENSOR PROTEIN PHOR"/>
    <property type="match status" value="1"/>
</dbReference>
<dbReference type="InterPro" id="IPR036097">
    <property type="entry name" value="HisK_dim/P_sf"/>
</dbReference>
<dbReference type="CDD" id="cd00082">
    <property type="entry name" value="HisKA"/>
    <property type="match status" value="1"/>
</dbReference>
<dbReference type="PANTHER" id="PTHR45453:SF1">
    <property type="entry name" value="PHOSPHATE REGULON SENSOR PROTEIN PHOR"/>
    <property type="match status" value="1"/>
</dbReference>
<dbReference type="InterPro" id="IPR004358">
    <property type="entry name" value="Sig_transdc_His_kin-like_C"/>
</dbReference>
<evidence type="ECO:0000256" key="9">
    <source>
        <dbReference type="SAM" id="Phobius"/>
    </source>
</evidence>
<dbReference type="GO" id="GO:0005886">
    <property type="term" value="C:plasma membrane"/>
    <property type="evidence" value="ECO:0007669"/>
    <property type="project" value="TreeGrafter"/>
</dbReference>
<keyword evidence="7" id="KW-0902">Two-component regulatory system</keyword>
<dbReference type="InterPro" id="IPR036890">
    <property type="entry name" value="HATPase_C_sf"/>
</dbReference>
<keyword evidence="9" id="KW-0472">Membrane</keyword>
<gene>
    <name evidence="11" type="ORF">GKE72_07440</name>
</gene>
<dbReference type="GO" id="GO:0016036">
    <property type="term" value="P:cellular response to phosphate starvation"/>
    <property type="evidence" value="ECO:0007669"/>
    <property type="project" value="TreeGrafter"/>
</dbReference>
<dbReference type="Pfam" id="PF00512">
    <property type="entry name" value="HisKA"/>
    <property type="match status" value="1"/>
</dbReference>
<reference evidence="11 12" key="1">
    <citation type="journal article" date="2019" name="Nat. Med.">
        <title>A library of human gut bacterial isolates paired with longitudinal multiomics data enables mechanistic microbiome research.</title>
        <authorList>
            <person name="Poyet M."/>
            <person name="Groussin M."/>
            <person name="Gibbons S.M."/>
            <person name="Avila-Pacheco J."/>
            <person name="Jiang X."/>
            <person name="Kearney S.M."/>
            <person name="Perrotta A.R."/>
            <person name="Berdy B."/>
            <person name="Zhao S."/>
            <person name="Lieberman T.D."/>
            <person name="Swanson P.K."/>
            <person name="Smith M."/>
            <person name="Roesemann S."/>
            <person name="Alexander J.E."/>
            <person name="Rich S.A."/>
            <person name="Livny J."/>
            <person name="Vlamakis H."/>
            <person name="Clish C."/>
            <person name="Bullock K."/>
            <person name="Deik A."/>
            <person name="Scott J."/>
            <person name="Pierce K.A."/>
            <person name="Xavier R.J."/>
            <person name="Alm E.J."/>
        </authorList>
    </citation>
    <scope>NUCLEOTIDE SEQUENCE [LARGE SCALE GENOMIC DNA]</scope>
    <source>
        <strain evidence="11 12">BIOML-A3</strain>
    </source>
</reference>
<keyword evidence="9" id="KW-0812">Transmembrane</keyword>
<evidence type="ECO:0000256" key="6">
    <source>
        <dbReference type="ARBA" id="ARBA00022777"/>
    </source>
</evidence>
<proteinExistence type="predicted"/>
<evidence type="ECO:0000256" key="2">
    <source>
        <dbReference type="ARBA" id="ARBA00004370"/>
    </source>
</evidence>
<dbReference type="Gene3D" id="3.30.565.10">
    <property type="entry name" value="Histidine kinase-like ATPase, C-terminal domain"/>
    <property type="match status" value="1"/>
</dbReference>
<protein>
    <recommendedName>
        <fullName evidence="3">histidine kinase</fullName>
        <ecNumber evidence="3">2.7.13.3</ecNumber>
    </recommendedName>
</protein>
<dbReference type="GO" id="GO:0004721">
    <property type="term" value="F:phosphoprotein phosphatase activity"/>
    <property type="evidence" value="ECO:0007669"/>
    <property type="project" value="TreeGrafter"/>
</dbReference>
<dbReference type="InterPro" id="IPR050351">
    <property type="entry name" value="BphY/WalK/GraS-like"/>
</dbReference>
<keyword evidence="8" id="KW-0175">Coiled coil</keyword>
<dbReference type="InterPro" id="IPR003594">
    <property type="entry name" value="HATPase_dom"/>
</dbReference>
<dbReference type="FunFam" id="3.30.565.10:FF:000006">
    <property type="entry name" value="Sensor histidine kinase WalK"/>
    <property type="match status" value="1"/>
</dbReference>
<feature type="transmembrane region" description="Helical" evidence="9">
    <location>
        <begin position="7"/>
        <end position="29"/>
    </location>
</feature>
<comment type="caution">
    <text evidence="11">The sequence shown here is derived from an EMBL/GenBank/DDBJ whole genome shotgun (WGS) entry which is preliminary data.</text>
</comment>
<accession>A0A844E035</accession>
<dbReference type="SUPFAM" id="SSF47384">
    <property type="entry name" value="Homodimeric domain of signal transducing histidine kinase"/>
    <property type="match status" value="1"/>
</dbReference>
<evidence type="ECO:0000256" key="4">
    <source>
        <dbReference type="ARBA" id="ARBA00022553"/>
    </source>
</evidence>
<dbReference type="AlphaFoldDB" id="A0A844E035"/>
<dbReference type="InterPro" id="IPR005467">
    <property type="entry name" value="His_kinase_dom"/>
</dbReference>
<evidence type="ECO:0000259" key="10">
    <source>
        <dbReference type="PROSITE" id="PS50109"/>
    </source>
</evidence>
<comment type="subcellular location">
    <subcellularLocation>
        <location evidence="2">Membrane</location>
    </subcellularLocation>
</comment>
<keyword evidence="9" id="KW-1133">Transmembrane helix</keyword>
<dbReference type="PRINTS" id="PR00344">
    <property type="entry name" value="BCTRLSENSOR"/>
</dbReference>
<feature type="coiled-coil region" evidence="8">
    <location>
        <begin position="231"/>
        <end position="258"/>
    </location>
</feature>
<evidence type="ECO:0000256" key="3">
    <source>
        <dbReference type="ARBA" id="ARBA00012438"/>
    </source>
</evidence>
<dbReference type="Pfam" id="PF02518">
    <property type="entry name" value="HATPase_c"/>
    <property type="match status" value="1"/>
</dbReference>
<evidence type="ECO:0000313" key="11">
    <source>
        <dbReference type="EMBL" id="MSD15909.1"/>
    </source>
</evidence>
<dbReference type="SMART" id="SM00387">
    <property type="entry name" value="HATPase_c"/>
    <property type="match status" value="1"/>
</dbReference>
<dbReference type="GO" id="GO:0000155">
    <property type="term" value="F:phosphorelay sensor kinase activity"/>
    <property type="evidence" value="ECO:0007669"/>
    <property type="project" value="InterPro"/>
</dbReference>
<sequence>MTLNNRTFTLLKIVLLIIISIFIAEIIVLPKIEHDMLQEAGRQELVTVQQICGAVLENYPDVEQDFILGLRQPTNSLQEKGEQILKQYGYDEEHLLADNTLYAAYMIAWRNWTGFFLVTTFLLLAAALLYFYSTIRSSNKEILLILEQYLSEDFSFAYGTERIVKGRIHFMSNQIGDRLKQLGHQIVTKNTRITEEKESTKALVTDISHQLKTPMAALKTCFYMYLDASDADEKTEFLKRSETQLEKLEQLIASLMNISRLETAMISLTKESILLSDLLVDAVNGVYEKARRKSIEISVQETENITLHLDKHWTSEAVINVLDNAVKYSPRNSHITISIEKQHFYTLVKIKDEGIGIPQNEYNKIFQRFYRSNHSYVKQTEGSGVGLYLTRMILERQGGLIRVESVPEKGSTFILQFRN</sequence>
<dbReference type="SMART" id="SM00388">
    <property type="entry name" value="HisKA"/>
    <property type="match status" value="1"/>
</dbReference>
<evidence type="ECO:0000256" key="1">
    <source>
        <dbReference type="ARBA" id="ARBA00000085"/>
    </source>
</evidence>
<evidence type="ECO:0000256" key="5">
    <source>
        <dbReference type="ARBA" id="ARBA00022679"/>
    </source>
</evidence>
<dbReference type="EC" id="2.7.13.3" evidence="3"/>
<organism evidence="11 12">
    <name type="scientific">Eubacterium ramulus</name>
    <dbReference type="NCBI Taxonomy" id="39490"/>
    <lineage>
        <taxon>Bacteria</taxon>
        <taxon>Bacillati</taxon>
        <taxon>Bacillota</taxon>
        <taxon>Clostridia</taxon>
        <taxon>Eubacteriales</taxon>
        <taxon>Eubacteriaceae</taxon>
        <taxon>Eubacterium</taxon>
    </lineage>
</organism>